<proteinExistence type="predicted"/>
<name>A0A5B7J685_PORTR</name>
<organism evidence="2 3">
    <name type="scientific">Portunus trituberculatus</name>
    <name type="common">Swimming crab</name>
    <name type="synonym">Neptunus trituberculatus</name>
    <dbReference type="NCBI Taxonomy" id="210409"/>
    <lineage>
        <taxon>Eukaryota</taxon>
        <taxon>Metazoa</taxon>
        <taxon>Ecdysozoa</taxon>
        <taxon>Arthropoda</taxon>
        <taxon>Crustacea</taxon>
        <taxon>Multicrustacea</taxon>
        <taxon>Malacostraca</taxon>
        <taxon>Eumalacostraca</taxon>
        <taxon>Eucarida</taxon>
        <taxon>Decapoda</taxon>
        <taxon>Pleocyemata</taxon>
        <taxon>Brachyura</taxon>
        <taxon>Eubrachyura</taxon>
        <taxon>Portunoidea</taxon>
        <taxon>Portunidae</taxon>
        <taxon>Portuninae</taxon>
        <taxon>Portunus</taxon>
    </lineage>
</organism>
<accession>A0A5B7J685</accession>
<feature type="region of interest" description="Disordered" evidence="1">
    <location>
        <begin position="64"/>
        <end position="105"/>
    </location>
</feature>
<sequence length="105" mass="11315">MLAVKLESLHKLSHEWWKSIPVNAGNTSAKSSVRENKLKTVAGNARGHALPKRQPEARAVKDIVDSGAQSEQCVKKRASGTPESTQRGTTPADNGSLAQLNTTQR</sequence>
<dbReference type="EMBL" id="VSRR010077703">
    <property type="protein sequence ID" value="MPC88408.1"/>
    <property type="molecule type" value="Genomic_DNA"/>
</dbReference>
<gene>
    <name evidence="2" type="ORF">E2C01_083311</name>
</gene>
<protein>
    <submittedName>
        <fullName evidence="2">Uncharacterized protein</fullName>
    </submittedName>
</protein>
<comment type="caution">
    <text evidence="2">The sequence shown here is derived from an EMBL/GenBank/DDBJ whole genome shotgun (WGS) entry which is preliminary data.</text>
</comment>
<evidence type="ECO:0000256" key="1">
    <source>
        <dbReference type="SAM" id="MobiDB-lite"/>
    </source>
</evidence>
<keyword evidence="3" id="KW-1185">Reference proteome</keyword>
<evidence type="ECO:0000313" key="2">
    <source>
        <dbReference type="EMBL" id="MPC88408.1"/>
    </source>
</evidence>
<evidence type="ECO:0000313" key="3">
    <source>
        <dbReference type="Proteomes" id="UP000324222"/>
    </source>
</evidence>
<feature type="compositionally biased region" description="Polar residues" evidence="1">
    <location>
        <begin position="81"/>
        <end position="105"/>
    </location>
</feature>
<dbReference type="AlphaFoldDB" id="A0A5B7J685"/>
<dbReference type="Proteomes" id="UP000324222">
    <property type="component" value="Unassembled WGS sequence"/>
</dbReference>
<reference evidence="2 3" key="1">
    <citation type="submission" date="2019-05" db="EMBL/GenBank/DDBJ databases">
        <title>Another draft genome of Portunus trituberculatus and its Hox gene families provides insights of decapod evolution.</title>
        <authorList>
            <person name="Jeong J.-H."/>
            <person name="Song I."/>
            <person name="Kim S."/>
            <person name="Choi T."/>
            <person name="Kim D."/>
            <person name="Ryu S."/>
            <person name="Kim W."/>
        </authorList>
    </citation>
    <scope>NUCLEOTIDE SEQUENCE [LARGE SCALE GENOMIC DNA]</scope>
    <source>
        <tissue evidence="2">Muscle</tissue>
    </source>
</reference>